<evidence type="ECO:0000259" key="1">
    <source>
        <dbReference type="Pfam" id="PF02915"/>
    </source>
</evidence>
<dbReference type="EMBL" id="MGFH01000110">
    <property type="protein sequence ID" value="OGM05545.1"/>
    <property type="molecule type" value="Genomic_DNA"/>
</dbReference>
<dbReference type="PANTHER" id="PTHR33531:SF7">
    <property type="entry name" value="HYPOTHETICAL MEMBRANE PROTEIN, CONSERVED"/>
    <property type="match status" value="1"/>
</dbReference>
<dbReference type="AlphaFoldDB" id="A0A1F7WTZ3"/>
<evidence type="ECO:0000313" key="2">
    <source>
        <dbReference type="EMBL" id="OGM05545.1"/>
    </source>
</evidence>
<accession>A0A1F7WTZ3</accession>
<dbReference type="CDD" id="cd01045">
    <property type="entry name" value="Ferritin_like_AB"/>
    <property type="match status" value="1"/>
</dbReference>
<dbReference type="STRING" id="1817813.A2008_02290"/>
<organism evidence="2 3">
    <name type="scientific">Candidatus Wallbacteria bacterium GWC2_49_35</name>
    <dbReference type="NCBI Taxonomy" id="1817813"/>
    <lineage>
        <taxon>Bacteria</taxon>
        <taxon>Candidatus Walliibacteriota</taxon>
    </lineage>
</organism>
<comment type="caution">
    <text evidence="2">The sequence shown here is derived from an EMBL/GenBank/DDBJ whole genome shotgun (WGS) entry which is preliminary data.</text>
</comment>
<feature type="domain" description="Rubrerythrin diiron-binding" evidence="1">
    <location>
        <begin position="10"/>
        <end position="152"/>
    </location>
</feature>
<evidence type="ECO:0000313" key="3">
    <source>
        <dbReference type="Proteomes" id="UP000178735"/>
    </source>
</evidence>
<name>A0A1F7WTZ3_9BACT</name>
<dbReference type="InterPro" id="IPR009078">
    <property type="entry name" value="Ferritin-like_SF"/>
</dbReference>
<dbReference type="PANTHER" id="PTHR33531">
    <property type="entry name" value="RUBRERYTHRIN SUBFAMILY"/>
    <property type="match status" value="1"/>
</dbReference>
<dbReference type="Proteomes" id="UP000178735">
    <property type="component" value="Unassembled WGS sequence"/>
</dbReference>
<dbReference type="Gene3D" id="1.20.1260.10">
    <property type="match status" value="1"/>
</dbReference>
<sequence>MKENFCDITDVVEAAVRIERGGVDLYLKLYESSASPKARDVFNFLAAEEEKHAGVFRKLLESVADYSPRYNYPGEYGQYLEGIASRMADAVKRGAAALDVKNQGDAIKVAMELENMSIEFYADVQKQFEGDNAETVQKIINEEKGHLAKLEAIQGEMKF</sequence>
<dbReference type="GO" id="GO:0016491">
    <property type="term" value="F:oxidoreductase activity"/>
    <property type="evidence" value="ECO:0007669"/>
    <property type="project" value="InterPro"/>
</dbReference>
<dbReference type="Pfam" id="PF02915">
    <property type="entry name" value="Rubrerythrin"/>
    <property type="match status" value="1"/>
</dbReference>
<reference evidence="2 3" key="1">
    <citation type="journal article" date="2016" name="Nat. Commun.">
        <title>Thousands of microbial genomes shed light on interconnected biogeochemical processes in an aquifer system.</title>
        <authorList>
            <person name="Anantharaman K."/>
            <person name="Brown C.T."/>
            <person name="Hug L.A."/>
            <person name="Sharon I."/>
            <person name="Castelle C.J."/>
            <person name="Probst A.J."/>
            <person name="Thomas B.C."/>
            <person name="Singh A."/>
            <person name="Wilkins M.J."/>
            <person name="Karaoz U."/>
            <person name="Brodie E.L."/>
            <person name="Williams K.H."/>
            <person name="Hubbard S.S."/>
            <person name="Banfield J.F."/>
        </authorList>
    </citation>
    <scope>NUCLEOTIDE SEQUENCE [LARGE SCALE GENOMIC DNA]</scope>
</reference>
<dbReference type="InterPro" id="IPR012347">
    <property type="entry name" value="Ferritin-like"/>
</dbReference>
<dbReference type="GO" id="GO:0046872">
    <property type="term" value="F:metal ion binding"/>
    <property type="evidence" value="ECO:0007669"/>
    <property type="project" value="InterPro"/>
</dbReference>
<dbReference type="SUPFAM" id="SSF47240">
    <property type="entry name" value="Ferritin-like"/>
    <property type="match status" value="1"/>
</dbReference>
<dbReference type="InterPro" id="IPR003251">
    <property type="entry name" value="Rr_diiron-bd_dom"/>
</dbReference>
<gene>
    <name evidence="2" type="ORF">A2008_02290</name>
</gene>
<protein>
    <recommendedName>
        <fullName evidence="1">Rubrerythrin diiron-binding domain-containing protein</fullName>
    </recommendedName>
</protein>
<proteinExistence type="predicted"/>